<proteinExistence type="predicted"/>
<dbReference type="AlphaFoldDB" id="A0A3P7NU54"/>
<gene>
    <name evidence="2" type="ORF">DILT_LOCUS7793</name>
</gene>
<dbReference type="EMBL" id="UYRU01052653">
    <property type="protein sequence ID" value="VDN11962.1"/>
    <property type="molecule type" value="Genomic_DNA"/>
</dbReference>
<dbReference type="Proteomes" id="UP000281553">
    <property type="component" value="Unassembled WGS sequence"/>
</dbReference>
<protein>
    <recommendedName>
        <fullName evidence="4">Glycerol-3-phosphate dehydrogenase</fullName>
    </recommendedName>
</protein>
<evidence type="ECO:0000313" key="2">
    <source>
        <dbReference type="EMBL" id="VDN11962.1"/>
    </source>
</evidence>
<name>A0A3P7NU54_DIBLA</name>
<keyword evidence="3" id="KW-1185">Reference proteome</keyword>
<dbReference type="InterPro" id="IPR036188">
    <property type="entry name" value="FAD/NAD-bd_sf"/>
</dbReference>
<organism evidence="2 3">
    <name type="scientific">Dibothriocephalus latus</name>
    <name type="common">Fish tapeworm</name>
    <name type="synonym">Diphyllobothrium latum</name>
    <dbReference type="NCBI Taxonomy" id="60516"/>
    <lineage>
        <taxon>Eukaryota</taxon>
        <taxon>Metazoa</taxon>
        <taxon>Spiralia</taxon>
        <taxon>Lophotrochozoa</taxon>
        <taxon>Platyhelminthes</taxon>
        <taxon>Cestoda</taxon>
        <taxon>Eucestoda</taxon>
        <taxon>Diphyllobothriidea</taxon>
        <taxon>Diphyllobothriidae</taxon>
        <taxon>Dibothriocephalus</taxon>
    </lineage>
</organism>
<evidence type="ECO:0008006" key="4">
    <source>
        <dbReference type="Google" id="ProtNLM"/>
    </source>
</evidence>
<accession>A0A3P7NU54</accession>
<sequence length="179" mass="19874">MRVELTISGKRVSRCNVPCVNFQQIQIPPKQRVVCKFVDESMASKLNMLKMRPLLKKLVIAGAAAGVGALVTMQMVPKLQENRRMRRTRMRPPPSPEEVALFSTPLPTREANIEKMMKGDEIFDILVIGGGATGTGVALDAVSRVRYLAAWVIIQYDLNIVDSTTIMIPSSGSRLHYYA</sequence>
<evidence type="ECO:0000313" key="3">
    <source>
        <dbReference type="Proteomes" id="UP000281553"/>
    </source>
</evidence>
<keyword evidence="1" id="KW-1133">Transmembrane helix</keyword>
<dbReference type="Gene3D" id="3.50.50.60">
    <property type="entry name" value="FAD/NAD(P)-binding domain"/>
    <property type="match status" value="1"/>
</dbReference>
<keyword evidence="1" id="KW-0472">Membrane</keyword>
<evidence type="ECO:0000256" key="1">
    <source>
        <dbReference type="SAM" id="Phobius"/>
    </source>
</evidence>
<feature type="transmembrane region" description="Helical" evidence="1">
    <location>
        <begin position="58"/>
        <end position="77"/>
    </location>
</feature>
<reference evidence="2 3" key="1">
    <citation type="submission" date="2018-11" db="EMBL/GenBank/DDBJ databases">
        <authorList>
            <consortium name="Pathogen Informatics"/>
        </authorList>
    </citation>
    <scope>NUCLEOTIDE SEQUENCE [LARGE SCALE GENOMIC DNA]</scope>
</reference>
<keyword evidence="1" id="KW-0812">Transmembrane</keyword>